<dbReference type="InterPro" id="IPR051010">
    <property type="entry name" value="BCAA_transport"/>
</dbReference>
<keyword evidence="3 5" id="KW-0732">Signal</keyword>
<reference evidence="8" key="1">
    <citation type="submission" date="2016-10" db="EMBL/GenBank/DDBJ databases">
        <authorList>
            <person name="Varghese N."/>
            <person name="Submissions S."/>
        </authorList>
    </citation>
    <scope>NUCLEOTIDE SEQUENCE [LARGE SCALE GENOMIC DNA]</scope>
    <source>
        <strain evidence="8">DSM 22951</strain>
    </source>
</reference>
<dbReference type="AlphaFoldDB" id="A0A2Y9A123"/>
<evidence type="ECO:0000259" key="6">
    <source>
        <dbReference type="Pfam" id="PF13458"/>
    </source>
</evidence>
<dbReference type="PRINTS" id="PR00337">
    <property type="entry name" value="LEUILEVALBP"/>
</dbReference>
<gene>
    <name evidence="7" type="ORF">SAMN04489750_3252</name>
</gene>
<keyword evidence="4" id="KW-0029">Amino-acid transport</keyword>
<dbReference type="InterPro" id="IPR000709">
    <property type="entry name" value="Leu_Ile_Val-bd"/>
</dbReference>
<dbReference type="InterPro" id="IPR028081">
    <property type="entry name" value="Leu-bd"/>
</dbReference>
<evidence type="ECO:0000256" key="4">
    <source>
        <dbReference type="ARBA" id="ARBA00022970"/>
    </source>
</evidence>
<dbReference type="Pfam" id="PF13458">
    <property type="entry name" value="Peripla_BP_6"/>
    <property type="match status" value="1"/>
</dbReference>
<protein>
    <submittedName>
        <fullName evidence="7">Amino acid/amide ABC transporter substrate-binding protein, HAAT family</fullName>
    </submittedName>
</protein>
<evidence type="ECO:0000256" key="1">
    <source>
        <dbReference type="ARBA" id="ARBA00010062"/>
    </source>
</evidence>
<dbReference type="Proteomes" id="UP000250028">
    <property type="component" value="Unassembled WGS sequence"/>
</dbReference>
<proteinExistence type="inferred from homology"/>
<evidence type="ECO:0000256" key="5">
    <source>
        <dbReference type="SAM" id="SignalP"/>
    </source>
</evidence>
<dbReference type="Gene3D" id="3.40.50.2300">
    <property type="match status" value="2"/>
</dbReference>
<organism evidence="7 8">
    <name type="scientific">Branchiibius hedensis</name>
    <dbReference type="NCBI Taxonomy" id="672460"/>
    <lineage>
        <taxon>Bacteria</taxon>
        <taxon>Bacillati</taxon>
        <taxon>Actinomycetota</taxon>
        <taxon>Actinomycetes</taxon>
        <taxon>Micrococcales</taxon>
        <taxon>Dermacoccaceae</taxon>
        <taxon>Branchiibius</taxon>
    </lineage>
</organism>
<feature type="chain" id="PRO_5039565069" evidence="5">
    <location>
        <begin position="22"/>
        <end position="407"/>
    </location>
</feature>
<dbReference type="PROSITE" id="PS51257">
    <property type="entry name" value="PROKAR_LIPOPROTEIN"/>
    <property type="match status" value="1"/>
</dbReference>
<evidence type="ECO:0000256" key="3">
    <source>
        <dbReference type="ARBA" id="ARBA00022729"/>
    </source>
</evidence>
<comment type="similarity">
    <text evidence="1">Belongs to the leucine-binding protein family.</text>
</comment>
<name>A0A2Y9A123_9MICO</name>
<evidence type="ECO:0000256" key="2">
    <source>
        <dbReference type="ARBA" id="ARBA00022448"/>
    </source>
</evidence>
<keyword evidence="8" id="KW-1185">Reference proteome</keyword>
<dbReference type="OrthoDB" id="7337537at2"/>
<accession>A0A2Y9A123</accession>
<sequence>MKIRAVRIVAVAVAAASLSLAGCGSSSDSSSGSSGGAGDPFKLLVSGAASGPLAAQGSTAINAAKAAADKVNSEGGVAGRKIQVTVVDDQGDPTTAVSVLQQAIAKGKPDAYMNSGPSTIAAATLPILTNNKILSFNTGPTADSDNPAKYPYNFDLAQDAGTGVKGIAEELKSKGYKKIGVIHGNSAYGQTFGKLAQSTLSDMGMTVVANQEYDTTALDMTPQLENVKSANPDAVVLDAYGAPVGYVLKGVEKLNWTVPIYGNTSVTATSLTGMRAPQGILGTKGAENLLVEATPSSVFDAKATDVNQAVAAMAKLAPIQTSVILAVNYDGVLLIKAAADKVGAANDSTKLAQALTDSQVQKDAKTVITPLYAYTATKHAPSAGLDKTIYIFVQPAPVKNGQIHPES</sequence>
<keyword evidence="2" id="KW-0813">Transport</keyword>
<feature type="domain" description="Leucine-binding protein" evidence="6">
    <location>
        <begin position="45"/>
        <end position="374"/>
    </location>
</feature>
<evidence type="ECO:0000313" key="8">
    <source>
        <dbReference type="Proteomes" id="UP000250028"/>
    </source>
</evidence>
<dbReference type="PANTHER" id="PTHR30483:SF38">
    <property type="entry name" value="BLR7848 PROTEIN"/>
    <property type="match status" value="1"/>
</dbReference>
<evidence type="ECO:0000313" key="7">
    <source>
        <dbReference type="EMBL" id="SSA35877.1"/>
    </source>
</evidence>
<dbReference type="PANTHER" id="PTHR30483">
    <property type="entry name" value="LEUCINE-SPECIFIC-BINDING PROTEIN"/>
    <property type="match status" value="1"/>
</dbReference>
<dbReference type="InterPro" id="IPR028082">
    <property type="entry name" value="Peripla_BP_I"/>
</dbReference>
<dbReference type="GO" id="GO:0006865">
    <property type="term" value="P:amino acid transport"/>
    <property type="evidence" value="ECO:0007669"/>
    <property type="project" value="UniProtKB-KW"/>
</dbReference>
<dbReference type="SUPFAM" id="SSF53822">
    <property type="entry name" value="Periplasmic binding protein-like I"/>
    <property type="match status" value="1"/>
</dbReference>
<dbReference type="RefSeq" id="WP_109687436.1">
    <property type="nucleotide sequence ID" value="NZ_QGDN01000001.1"/>
</dbReference>
<dbReference type="EMBL" id="UESZ01000001">
    <property type="protein sequence ID" value="SSA35877.1"/>
    <property type="molecule type" value="Genomic_DNA"/>
</dbReference>
<feature type="signal peptide" evidence="5">
    <location>
        <begin position="1"/>
        <end position="21"/>
    </location>
</feature>